<sequence length="25" mass="3097">NRRLRHYDHIYRLFSGQLLTTKHDG</sequence>
<feature type="non-terminal residue" evidence="1">
    <location>
        <position position="1"/>
    </location>
</feature>
<dbReference type="EMBL" id="AJSR01002532">
    <property type="protein sequence ID" value="EKM28432.1"/>
    <property type="molecule type" value="Genomic_DNA"/>
</dbReference>
<proteinExistence type="predicted"/>
<reference evidence="1 2" key="1">
    <citation type="submission" date="2012-10" db="EMBL/GenBank/DDBJ databases">
        <title>Genome sequence of Vibrio Cholerae HENC-02.</title>
        <authorList>
            <person name="Eppinger M."/>
            <person name="Hasan N.A."/>
            <person name="Sengamalay N."/>
            <person name="Hine E."/>
            <person name="Su Q."/>
            <person name="Daugherty S.C."/>
            <person name="Young S."/>
            <person name="Sadzewicz L."/>
            <person name="Tallon L."/>
            <person name="Cebula T.A."/>
            <person name="Ravel J."/>
            <person name="Colwell R.R."/>
        </authorList>
    </citation>
    <scope>NUCLEOTIDE SEQUENCE [LARGE SCALE GENOMIC DNA]</scope>
    <source>
        <strain evidence="1 2">HENC-02</strain>
    </source>
</reference>
<evidence type="ECO:0000313" key="2">
    <source>
        <dbReference type="Proteomes" id="UP000008367"/>
    </source>
</evidence>
<evidence type="ECO:0000313" key="1">
    <source>
        <dbReference type="EMBL" id="EKM28432.1"/>
    </source>
</evidence>
<dbReference type="Proteomes" id="UP000008367">
    <property type="component" value="Unassembled WGS sequence"/>
</dbReference>
<name>A0A454CPV8_VIBHA</name>
<dbReference type="AlphaFoldDB" id="A0A454CPV8"/>
<comment type="caution">
    <text evidence="1">The sequence shown here is derived from an EMBL/GenBank/DDBJ whole genome shotgun (WGS) entry which is preliminary data.</text>
</comment>
<accession>A0A454CPV8</accession>
<organism evidence="1 2">
    <name type="scientific">Vibrio harveyi</name>
    <name type="common">Beneckea harveyi</name>
    <dbReference type="NCBI Taxonomy" id="669"/>
    <lineage>
        <taxon>Bacteria</taxon>
        <taxon>Pseudomonadati</taxon>
        <taxon>Pseudomonadota</taxon>
        <taxon>Gammaproteobacteria</taxon>
        <taxon>Vibrionales</taxon>
        <taxon>Vibrionaceae</taxon>
        <taxon>Vibrio</taxon>
    </lineage>
</organism>
<protein>
    <submittedName>
        <fullName evidence="1">Uncharacterized protein</fullName>
    </submittedName>
</protein>
<gene>
    <name evidence="1" type="ORF">VCHENC02_5670B</name>
</gene>